<dbReference type="Pfam" id="PF02518">
    <property type="entry name" value="HATPase_c"/>
    <property type="match status" value="1"/>
</dbReference>
<organism evidence="15 16">
    <name type="scientific">Dyella ginsengisoli</name>
    <dbReference type="NCBI Taxonomy" id="363848"/>
    <lineage>
        <taxon>Bacteria</taxon>
        <taxon>Pseudomonadati</taxon>
        <taxon>Pseudomonadota</taxon>
        <taxon>Gammaproteobacteria</taxon>
        <taxon>Lysobacterales</taxon>
        <taxon>Rhodanobacteraceae</taxon>
        <taxon>Dyella</taxon>
    </lineage>
</organism>
<comment type="caution">
    <text evidence="15">The sequence shown here is derived from an EMBL/GenBank/DDBJ whole genome shotgun (WGS) entry which is preliminary data.</text>
</comment>
<dbReference type="PRINTS" id="PR00344">
    <property type="entry name" value="BCTRLSENSOR"/>
</dbReference>
<keyword evidence="11" id="KW-0902">Two-component regulatory system</keyword>
<keyword evidence="7" id="KW-0547">Nucleotide-binding</keyword>
<dbReference type="InterPro" id="IPR003594">
    <property type="entry name" value="HATPase_dom"/>
</dbReference>
<dbReference type="Gene3D" id="1.20.120.620">
    <property type="entry name" value="Backbone structure of the membrane domain of e. Coli histidine kinase receptor kdpd"/>
    <property type="match status" value="1"/>
</dbReference>
<evidence type="ECO:0000256" key="7">
    <source>
        <dbReference type="ARBA" id="ARBA00022741"/>
    </source>
</evidence>
<protein>
    <recommendedName>
        <fullName evidence="3">histidine kinase</fullName>
        <ecNumber evidence="3">2.7.13.3</ecNumber>
    </recommendedName>
</protein>
<dbReference type="SUPFAM" id="SSF55781">
    <property type="entry name" value="GAF domain-like"/>
    <property type="match status" value="1"/>
</dbReference>
<dbReference type="InterPro" id="IPR036890">
    <property type="entry name" value="HATPase_C_sf"/>
</dbReference>
<dbReference type="Proteomes" id="UP001620460">
    <property type="component" value="Unassembled WGS sequence"/>
</dbReference>
<evidence type="ECO:0000256" key="2">
    <source>
        <dbReference type="ARBA" id="ARBA00004141"/>
    </source>
</evidence>
<keyword evidence="16" id="KW-1185">Reference proteome</keyword>
<dbReference type="InterPro" id="IPR029016">
    <property type="entry name" value="GAF-like_dom_sf"/>
</dbReference>
<evidence type="ECO:0000256" key="9">
    <source>
        <dbReference type="ARBA" id="ARBA00022840"/>
    </source>
</evidence>
<dbReference type="SMART" id="SM00388">
    <property type="entry name" value="HisKA"/>
    <property type="match status" value="1"/>
</dbReference>
<feature type="transmembrane region" description="Helical" evidence="13">
    <location>
        <begin position="133"/>
        <end position="150"/>
    </location>
</feature>
<dbReference type="InterPro" id="IPR052023">
    <property type="entry name" value="Histidine_kinase_KdpD"/>
</dbReference>
<evidence type="ECO:0000256" key="4">
    <source>
        <dbReference type="ARBA" id="ARBA00022553"/>
    </source>
</evidence>
<comment type="catalytic activity">
    <reaction evidence="1">
        <text>ATP + protein L-histidine = ADP + protein N-phospho-L-histidine.</text>
        <dbReference type="EC" id="2.7.13.3"/>
    </reaction>
</comment>
<proteinExistence type="predicted"/>
<keyword evidence="10 13" id="KW-1133">Transmembrane helix</keyword>
<evidence type="ECO:0000256" key="13">
    <source>
        <dbReference type="SAM" id="Phobius"/>
    </source>
</evidence>
<dbReference type="SMART" id="SM00387">
    <property type="entry name" value="HATPase_c"/>
    <property type="match status" value="1"/>
</dbReference>
<dbReference type="InterPro" id="IPR025201">
    <property type="entry name" value="KdpD_TM"/>
</dbReference>
<dbReference type="PANTHER" id="PTHR45569:SF1">
    <property type="entry name" value="SENSOR PROTEIN KDPD"/>
    <property type="match status" value="1"/>
</dbReference>
<dbReference type="InterPro" id="IPR005467">
    <property type="entry name" value="His_kinase_dom"/>
</dbReference>
<name>A0ABW8JUL9_9GAMM</name>
<dbReference type="SUPFAM" id="SSF55874">
    <property type="entry name" value="ATPase domain of HSP90 chaperone/DNA topoisomerase II/histidine kinase"/>
    <property type="match status" value="1"/>
</dbReference>
<sequence length="549" mass="59052">MRRVVRPRPVGIAHGTAALAAGLADALTWASFLGSVRMAASSRPQPLPRWRTLGEYLFATAVTLLGFGLAFVAQMYLSVANLSLVFLTVVLVVAVRTRMAVAVYTALLCFVGYNFFFTQPRYTLTIARPDDLLAVVLFLLVALVCSRLATRLASQVESLRLAQWRARALLALGKRLATCAGVERVRAEGVRALAETLDARAVLLAAVPGGAFSAVAAHPLPAELGERDREAADWCAAHHQPAGAHTARHPDASWWMLPLEPRTEAADVLALALADEHDAPDEARRELAQAMAADLARALERARLAEALEQARVQGETERLRSALLSSVSHDLRSPLAAMIGAAGTLATYDAQLPADDRRQLMQSILDEGQRLDRYIQNLLDMTRLGHGTLTLHRDWVDAGEIVLAAVARVRKFHPELRVSTHLPSGTVLLYVHPALIEQALFNILENAAQVSPPGASVRVELGVVGEQVEILVIDRGPGIPEDERARIFDTFYSVSRGDRGRKGTGLGLSICRGMVGAHGGTVEAAAGEQGGTILRIRLPLPPAPESAA</sequence>
<keyword evidence="6 13" id="KW-0812">Transmembrane</keyword>
<dbReference type="SUPFAM" id="SSF47384">
    <property type="entry name" value="Homodimeric domain of signal transducing histidine kinase"/>
    <property type="match status" value="1"/>
</dbReference>
<dbReference type="InterPro" id="IPR036097">
    <property type="entry name" value="HisK_dim/P_sf"/>
</dbReference>
<evidence type="ECO:0000256" key="11">
    <source>
        <dbReference type="ARBA" id="ARBA00023012"/>
    </source>
</evidence>
<keyword evidence="12 13" id="KW-0472">Membrane</keyword>
<dbReference type="EMBL" id="JADIKM010000003">
    <property type="protein sequence ID" value="MFK2904849.1"/>
    <property type="molecule type" value="Genomic_DNA"/>
</dbReference>
<feature type="transmembrane region" description="Helical" evidence="13">
    <location>
        <begin position="56"/>
        <end position="77"/>
    </location>
</feature>
<evidence type="ECO:0000256" key="3">
    <source>
        <dbReference type="ARBA" id="ARBA00012438"/>
    </source>
</evidence>
<gene>
    <name evidence="15" type="ORF">ISP17_12870</name>
</gene>
<dbReference type="PANTHER" id="PTHR45569">
    <property type="entry name" value="SENSOR PROTEIN KDPD"/>
    <property type="match status" value="1"/>
</dbReference>
<feature type="domain" description="Histidine kinase" evidence="14">
    <location>
        <begin position="327"/>
        <end position="543"/>
    </location>
</feature>
<evidence type="ECO:0000256" key="8">
    <source>
        <dbReference type="ARBA" id="ARBA00022777"/>
    </source>
</evidence>
<dbReference type="CDD" id="cd00082">
    <property type="entry name" value="HisKA"/>
    <property type="match status" value="1"/>
</dbReference>
<keyword evidence="4" id="KW-0597">Phosphoprotein</keyword>
<dbReference type="InterPro" id="IPR003661">
    <property type="entry name" value="HisK_dim/P_dom"/>
</dbReference>
<dbReference type="Gene3D" id="1.10.287.130">
    <property type="match status" value="1"/>
</dbReference>
<comment type="subcellular location">
    <subcellularLocation>
        <location evidence="2">Membrane</location>
        <topology evidence="2">Multi-pass membrane protein</topology>
    </subcellularLocation>
</comment>
<dbReference type="PROSITE" id="PS50109">
    <property type="entry name" value="HIS_KIN"/>
    <property type="match status" value="1"/>
</dbReference>
<dbReference type="InterPro" id="IPR038318">
    <property type="entry name" value="KdpD_sf"/>
</dbReference>
<feature type="transmembrane region" description="Helical" evidence="13">
    <location>
        <begin position="84"/>
        <end position="113"/>
    </location>
</feature>
<evidence type="ECO:0000313" key="16">
    <source>
        <dbReference type="Proteomes" id="UP001620460"/>
    </source>
</evidence>
<evidence type="ECO:0000259" key="14">
    <source>
        <dbReference type="PROSITE" id="PS50109"/>
    </source>
</evidence>
<dbReference type="Gene3D" id="3.30.565.10">
    <property type="entry name" value="Histidine kinase-like ATPase, C-terminal domain"/>
    <property type="match status" value="1"/>
</dbReference>
<evidence type="ECO:0000313" key="15">
    <source>
        <dbReference type="EMBL" id="MFK2904849.1"/>
    </source>
</evidence>
<evidence type="ECO:0000256" key="1">
    <source>
        <dbReference type="ARBA" id="ARBA00000085"/>
    </source>
</evidence>
<dbReference type="Pfam" id="PF13493">
    <property type="entry name" value="DUF4118"/>
    <property type="match status" value="1"/>
</dbReference>
<dbReference type="CDD" id="cd00075">
    <property type="entry name" value="HATPase"/>
    <property type="match status" value="1"/>
</dbReference>
<evidence type="ECO:0000256" key="10">
    <source>
        <dbReference type="ARBA" id="ARBA00022989"/>
    </source>
</evidence>
<keyword evidence="9" id="KW-0067">ATP-binding</keyword>
<dbReference type="Gene3D" id="3.30.450.40">
    <property type="match status" value="1"/>
</dbReference>
<keyword evidence="8" id="KW-0418">Kinase</keyword>
<accession>A0ABW8JUL9</accession>
<dbReference type="InterPro" id="IPR004358">
    <property type="entry name" value="Sig_transdc_His_kin-like_C"/>
</dbReference>
<dbReference type="Pfam" id="PF00512">
    <property type="entry name" value="HisKA"/>
    <property type="match status" value="1"/>
</dbReference>
<keyword evidence="5" id="KW-0808">Transferase</keyword>
<dbReference type="EC" id="2.7.13.3" evidence="3"/>
<evidence type="ECO:0000256" key="5">
    <source>
        <dbReference type="ARBA" id="ARBA00022679"/>
    </source>
</evidence>
<evidence type="ECO:0000256" key="6">
    <source>
        <dbReference type="ARBA" id="ARBA00022692"/>
    </source>
</evidence>
<reference evidence="15 16" key="1">
    <citation type="submission" date="2020-10" db="EMBL/GenBank/DDBJ databases">
        <title>Phylogeny of dyella-like bacteria.</title>
        <authorList>
            <person name="Fu J."/>
        </authorList>
    </citation>
    <scope>NUCLEOTIDE SEQUENCE [LARGE SCALE GENOMIC DNA]</scope>
    <source>
        <strain evidence="15 16">Gsoil3046</strain>
    </source>
</reference>
<evidence type="ECO:0000256" key="12">
    <source>
        <dbReference type="ARBA" id="ARBA00023136"/>
    </source>
</evidence>